<proteinExistence type="predicted"/>
<sequence>MSEPQKINLTNCDREPIHIPGSIQPHGCLLACDMSAAFILRHSANAADMLGVDRGLNGRDLSAVVGPQATHDIRNALSRAQLSGRSALLFGIVIANGLKFDIAVHRFKGSTIIEFEPAQEKVAEPLEMARAMIGRIGAIDRTDRLTKDSARLVQAALGYDRVMIYQFGADGAGKVVSEAKRPHLESFLGQYFPSTDIPQQARALYLKNTIRIISDASCERIPLLPELDASGEPLDLSFAHLRSVSPIHCEYLRNMGVGASMSISIIVDGALWGLIACHHYAPRTLSMAERVAAEMFGEFFSLHLNALQHKQTLESAHAARDALDGFLRHTAGVQDINAMLRERLSDFSKLVASDGVAMWLAGELSVHGSAPPPEAMPALARFAEKTAEGQIWATHKLANAVPGAESYADRAAGMLVVPLSQRPRDFLFFFRKELVHTLDWAGNPDKVYEVGPLGDRLTPRKSFAIWKETVRHESAPWTDHERKFAEATRIALVEVTLQHSERLADERAKAAVRQRMLNEELNHRVKNILAVIRSLVVHPTGDGETLENYAATLRGRIQALSLAHDQVVRNDGGGALSDLLRAELMPYWGEGDRIALDGPPVWMDGRAYSIMALVLHELSTNAAKYGALSAAGGRLEIGWDLSDVGACTLRWSENGGPPVRPPSRRGFGSILIDRSIPFDLGGEARVDYLADGVRAEFVLPSRFVSLRAENREVKEEMAAPVKPRALDLSGKRALLVEDQLLIAIDLEQILEDIGVQVAGTLTSPPDALAFLARETPDFAILDINLGHETSEAIARELLTRGTPFLFATGYGDDGAIPDDLSHITVVRKPFERDAIVEGLKNLFDD</sequence>
<evidence type="ECO:0000256" key="6">
    <source>
        <dbReference type="ARBA" id="ARBA00022679"/>
    </source>
</evidence>
<dbReference type="EMBL" id="QFPJ01000010">
    <property type="protein sequence ID" value="PZQ22960.1"/>
    <property type="molecule type" value="Genomic_DNA"/>
</dbReference>
<dbReference type="Proteomes" id="UP000248597">
    <property type="component" value="Unassembled WGS sequence"/>
</dbReference>
<accession>A0A2W5N9N6</accession>
<evidence type="ECO:0000256" key="5">
    <source>
        <dbReference type="ARBA" id="ARBA00022606"/>
    </source>
</evidence>
<dbReference type="Pfam" id="PF00360">
    <property type="entry name" value="PHY"/>
    <property type="match status" value="1"/>
</dbReference>
<keyword evidence="8 15" id="KW-0418">Kinase</keyword>
<dbReference type="SUPFAM" id="SSF52172">
    <property type="entry name" value="CheY-like"/>
    <property type="match status" value="1"/>
</dbReference>
<dbReference type="SMART" id="SM00448">
    <property type="entry name" value="REC"/>
    <property type="match status" value="1"/>
</dbReference>
<keyword evidence="6" id="KW-0808">Transferase</keyword>
<dbReference type="Gene3D" id="3.40.50.2300">
    <property type="match status" value="1"/>
</dbReference>
<dbReference type="Gene3D" id="3.30.565.10">
    <property type="entry name" value="Histidine kinase-like ATPase, C-terminal domain"/>
    <property type="match status" value="1"/>
</dbReference>
<dbReference type="GO" id="GO:0009881">
    <property type="term" value="F:photoreceptor activity"/>
    <property type="evidence" value="ECO:0007669"/>
    <property type="project" value="UniProtKB-KW"/>
</dbReference>
<dbReference type="Gene3D" id="3.30.450.270">
    <property type="match status" value="1"/>
</dbReference>
<dbReference type="SUPFAM" id="SSF55785">
    <property type="entry name" value="PYP-like sensor domain (PAS domain)"/>
    <property type="match status" value="1"/>
</dbReference>
<dbReference type="PANTHER" id="PTHR41523">
    <property type="entry name" value="TWO-COMPONENT SYSTEM SENSOR PROTEIN"/>
    <property type="match status" value="1"/>
</dbReference>
<dbReference type="PIRSF" id="PIRSF036397">
    <property type="entry name" value="Bactrphtchrm_rec"/>
    <property type="match status" value="1"/>
</dbReference>
<dbReference type="PRINTS" id="PR01033">
    <property type="entry name" value="PHYTOCHROME"/>
</dbReference>
<dbReference type="Gene3D" id="3.30.450.20">
    <property type="entry name" value="PAS domain"/>
    <property type="match status" value="1"/>
</dbReference>
<gene>
    <name evidence="15" type="ORF">DI569_05895</name>
</gene>
<evidence type="ECO:0000256" key="11">
    <source>
        <dbReference type="ARBA" id="ARBA00023170"/>
    </source>
</evidence>
<dbReference type="Gene3D" id="3.30.450.40">
    <property type="match status" value="1"/>
</dbReference>
<evidence type="ECO:0000256" key="7">
    <source>
        <dbReference type="ARBA" id="ARBA00022741"/>
    </source>
</evidence>
<evidence type="ECO:0000256" key="8">
    <source>
        <dbReference type="ARBA" id="ARBA00022777"/>
    </source>
</evidence>
<dbReference type="SMART" id="SM00911">
    <property type="entry name" value="HWE_HK"/>
    <property type="match status" value="1"/>
</dbReference>
<keyword evidence="5" id="KW-0716">Sensory transduction</keyword>
<evidence type="ECO:0000256" key="3">
    <source>
        <dbReference type="ARBA" id="ARBA00022543"/>
    </source>
</evidence>
<keyword evidence="11" id="KW-0675">Receptor</keyword>
<dbReference type="InterPro" id="IPR011006">
    <property type="entry name" value="CheY-like_superfamily"/>
</dbReference>
<dbReference type="InterPro" id="IPR001294">
    <property type="entry name" value="Phytochrome"/>
</dbReference>
<comment type="caution">
    <text evidence="15">The sequence shown here is derived from an EMBL/GenBank/DDBJ whole genome shotgun (WGS) entry which is preliminary data.</text>
</comment>
<dbReference type="SUPFAM" id="SSF55781">
    <property type="entry name" value="GAF domain-like"/>
    <property type="match status" value="2"/>
</dbReference>
<evidence type="ECO:0000256" key="2">
    <source>
        <dbReference type="ARBA" id="ARBA00012438"/>
    </source>
</evidence>
<dbReference type="InterPro" id="IPR001789">
    <property type="entry name" value="Sig_transdc_resp-reg_receiver"/>
</dbReference>
<keyword evidence="7" id="KW-0547">Nucleotide-binding</keyword>
<evidence type="ECO:0000313" key="16">
    <source>
        <dbReference type="Proteomes" id="UP000248597"/>
    </source>
</evidence>
<keyword evidence="10" id="KW-0157">Chromophore</keyword>
<dbReference type="InterPro" id="IPR009219">
    <property type="entry name" value="Bactrphtchr_CheY"/>
</dbReference>
<evidence type="ECO:0000256" key="10">
    <source>
        <dbReference type="ARBA" id="ARBA00022991"/>
    </source>
</evidence>
<evidence type="ECO:0000259" key="14">
    <source>
        <dbReference type="PROSITE" id="PS50110"/>
    </source>
</evidence>
<dbReference type="PROSITE" id="PS50046">
    <property type="entry name" value="PHYTOCHROME_2"/>
    <property type="match status" value="1"/>
</dbReference>
<evidence type="ECO:0000313" key="15">
    <source>
        <dbReference type="EMBL" id="PZQ22960.1"/>
    </source>
</evidence>
<dbReference type="GO" id="GO:0000160">
    <property type="term" value="P:phosphorelay signal transduction system"/>
    <property type="evidence" value="ECO:0007669"/>
    <property type="project" value="InterPro"/>
</dbReference>
<feature type="modified residue" description="4-aspartylphosphate" evidence="12">
    <location>
        <position position="782"/>
    </location>
</feature>
<dbReference type="InterPro" id="IPR029016">
    <property type="entry name" value="GAF-like_dom_sf"/>
</dbReference>
<dbReference type="SMART" id="SM00065">
    <property type="entry name" value="GAF"/>
    <property type="match status" value="1"/>
</dbReference>
<protein>
    <recommendedName>
        <fullName evidence="2">histidine kinase</fullName>
        <ecNumber evidence="2">2.7.13.3</ecNumber>
    </recommendedName>
</protein>
<dbReference type="GO" id="GO:0005524">
    <property type="term" value="F:ATP binding"/>
    <property type="evidence" value="ECO:0007669"/>
    <property type="project" value="UniProtKB-KW"/>
</dbReference>
<comment type="catalytic activity">
    <reaction evidence="1">
        <text>ATP + protein L-histidine = ADP + protein N-phospho-L-histidine.</text>
        <dbReference type="EC" id="2.7.13.3"/>
    </reaction>
</comment>
<evidence type="ECO:0000256" key="12">
    <source>
        <dbReference type="PROSITE-ProRule" id="PRU00169"/>
    </source>
</evidence>
<reference evidence="15 16" key="1">
    <citation type="submission" date="2017-08" db="EMBL/GenBank/DDBJ databases">
        <title>Infants hospitalized years apart are colonized by the same room-sourced microbial strains.</title>
        <authorList>
            <person name="Brooks B."/>
            <person name="Olm M.R."/>
            <person name="Firek B.A."/>
            <person name="Baker R."/>
            <person name="Thomas B.C."/>
            <person name="Morowitz M.J."/>
            <person name="Banfield J.F."/>
        </authorList>
    </citation>
    <scope>NUCLEOTIDE SEQUENCE [LARGE SCALE GENOMIC DNA]</scope>
    <source>
        <strain evidence="15">S2_005_003_R2_47</strain>
    </source>
</reference>
<dbReference type="InterPro" id="IPR043150">
    <property type="entry name" value="Phytochrome_PHY_sf"/>
</dbReference>
<dbReference type="Pfam" id="PF01590">
    <property type="entry name" value="GAF"/>
    <property type="match status" value="1"/>
</dbReference>
<keyword evidence="4 12" id="KW-0597">Phosphoprotein</keyword>
<dbReference type="PANTHER" id="PTHR41523:SF7">
    <property type="entry name" value="HISTIDINE KINASE"/>
    <property type="match status" value="1"/>
</dbReference>
<evidence type="ECO:0000259" key="13">
    <source>
        <dbReference type="PROSITE" id="PS50046"/>
    </source>
</evidence>
<dbReference type="InterPro" id="IPR003018">
    <property type="entry name" value="GAF"/>
</dbReference>
<evidence type="ECO:0000256" key="9">
    <source>
        <dbReference type="ARBA" id="ARBA00022840"/>
    </source>
</evidence>
<dbReference type="Pfam" id="PF07536">
    <property type="entry name" value="HWE_HK"/>
    <property type="match status" value="1"/>
</dbReference>
<keyword evidence="9" id="KW-0067">ATP-binding</keyword>
<dbReference type="PROSITE" id="PS50110">
    <property type="entry name" value="RESPONSE_REGULATORY"/>
    <property type="match status" value="1"/>
</dbReference>
<feature type="domain" description="Phytochrome chromophore attachment site" evidence="13">
    <location>
        <begin position="141"/>
        <end position="302"/>
    </location>
</feature>
<dbReference type="Pfam" id="PF08446">
    <property type="entry name" value="PAS_2"/>
    <property type="match status" value="1"/>
</dbReference>
<dbReference type="Pfam" id="PF00072">
    <property type="entry name" value="Response_reg"/>
    <property type="match status" value="1"/>
</dbReference>
<keyword evidence="3" id="KW-0600">Photoreceptor protein</keyword>
<dbReference type="AlphaFoldDB" id="A0A2W5N9N6"/>
<name>A0A2W5N9N6_SPHMC</name>
<dbReference type="EC" id="2.7.13.3" evidence="2"/>
<dbReference type="InterPro" id="IPR035965">
    <property type="entry name" value="PAS-like_dom_sf"/>
</dbReference>
<dbReference type="GO" id="GO:0004673">
    <property type="term" value="F:protein histidine kinase activity"/>
    <property type="evidence" value="ECO:0007669"/>
    <property type="project" value="UniProtKB-EC"/>
</dbReference>
<evidence type="ECO:0000256" key="4">
    <source>
        <dbReference type="ARBA" id="ARBA00022553"/>
    </source>
</evidence>
<dbReference type="InterPro" id="IPR016132">
    <property type="entry name" value="Phyto_chromo_attachment"/>
</dbReference>
<dbReference type="InterPro" id="IPR011102">
    <property type="entry name" value="Sig_transdc_His_kinase_HWE"/>
</dbReference>
<dbReference type="InterPro" id="IPR036890">
    <property type="entry name" value="HATPase_C_sf"/>
</dbReference>
<feature type="domain" description="Response regulatory" evidence="14">
    <location>
        <begin position="732"/>
        <end position="843"/>
    </location>
</feature>
<organism evidence="15 16">
    <name type="scientific">Sphingopyxis macrogoltabida</name>
    <name type="common">Sphingomonas macrogoltabidus</name>
    <dbReference type="NCBI Taxonomy" id="33050"/>
    <lineage>
        <taxon>Bacteria</taxon>
        <taxon>Pseudomonadati</taxon>
        <taxon>Pseudomonadota</taxon>
        <taxon>Alphaproteobacteria</taxon>
        <taxon>Sphingomonadales</taxon>
        <taxon>Sphingomonadaceae</taxon>
        <taxon>Sphingopyxis</taxon>
    </lineage>
</organism>
<dbReference type="GO" id="GO:0006355">
    <property type="term" value="P:regulation of DNA-templated transcription"/>
    <property type="evidence" value="ECO:0007669"/>
    <property type="project" value="InterPro"/>
</dbReference>
<dbReference type="InterPro" id="IPR013515">
    <property type="entry name" value="Phytochrome_cen-reg"/>
</dbReference>
<dbReference type="InterPro" id="IPR013654">
    <property type="entry name" value="PAS_2"/>
</dbReference>
<evidence type="ECO:0000256" key="1">
    <source>
        <dbReference type="ARBA" id="ARBA00000085"/>
    </source>
</evidence>
<dbReference type="GO" id="GO:0009584">
    <property type="term" value="P:detection of visible light"/>
    <property type="evidence" value="ECO:0007669"/>
    <property type="project" value="InterPro"/>
</dbReference>